<keyword evidence="2" id="KW-1185">Reference proteome</keyword>
<proteinExistence type="predicted"/>
<accession>A0A1V4ICI0</accession>
<dbReference type="Pfam" id="PF07892">
    <property type="entry name" value="DUF1667"/>
    <property type="match status" value="1"/>
</dbReference>
<dbReference type="AlphaFoldDB" id="A0A1V4ICI0"/>
<name>A0A1V4ICI0_9CLOT</name>
<dbReference type="STRING" id="225345.CLCHR_42690"/>
<sequence length="76" mass="8715">MVDDRDIFTSLVRIKGNQNYKVVSVKSTKPIEKRLWREFSKVLSRIYASAPINIGDVICRNIMNTGVDIICTKKID</sequence>
<evidence type="ECO:0000313" key="1">
    <source>
        <dbReference type="EMBL" id="OPJ57712.1"/>
    </source>
</evidence>
<dbReference type="InterPro" id="IPR036593">
    <property type="entry name" value="CPE0013-like_sf"/>
</dbReference>
<dbReference type="InterPro" id="IPR012460">
    <property type="entry name" value="DUF1667"/>
</dbReference>
<evidence type="ECO:0000313" key="2">
    <source>
        <dbReference type="Proteomes" id="UP000191056"/>
    </source>
</evidence>
<evidence type="ECO:0008006" key="3">
    <source>
        <dbReference type="Google" id="ProtNLM"/>
    </source>
</evidence>
<dbReference type="SUPFAM" id="SSF160148">
    <property type="entry name" value="CPE0013-like"/>
    <property type="match status" value="1"/>
</dbReference>
<protein>
    <recommendedName>
        <fullName evidence="3">DUF1667 domain-containing protein</fullName>
    </recommendedName>
</protein>
<organism evidence="1 2">
    <name type="scientific">Clostridium chromiireducens</name>
    <dbReference type="NCBI Taxonomy" id="225345"/>
    <lineage>
        <taxon>Bacteria</taxon>
        <taxon>Bacillati</taxon>
        <taxon>Bacillota</taxon>
        <taxon>Clostridia</taxon>
        <taxon>Eubacteriales</taxon>
        <taxon>Clostridiaceae</taxon>
        <taxon>Clostridium</taxon>
    </lineage>
</organism>
<dbReference type="EMBL" id="MZGT01000087">
    <property type="protein sequence ID" value="OPJ57712.1"/>
    <property type="molecule type" value="Genomic_DNA"/>
</dbReference>
<dbReference type="Proteomes" id="UP000191056">
    <property type="component" value="Unassembled WGS sequence"/>
</dbReference>
<dbReference type="PANTHER" id="PTHR39450:SF1">
    <property type="entry name" value="DUF1667 DOMAIN-CONTAINING PROTEIN"/>
    <property type="match status" value="1"/>
</dbReference>
<dbReference type="PANTHER" id="PTHR39450">
    <property type="entry name" value="MOLYBDOPTERIN OXIDOREDUCTASE, 4FE-4S CLUSTER-BINDING SUBUNIT"/>
    <property type="match status" value="1"/>
</dbReference>
<reference evidence="1 2" key="1">
    <citation type="submission" date="2017-03" db="EMBL/GenBank/DDBJ databases">
        <title>Genome sequence of Clostridium chromiireducens DSM 23318.</title>
        <authorList>
            <person name="Poehlein A."/>
            <person name="Daniel R."/>
        </authorList>
    </citation>
    <scope>NUCLEOTIDE SEQUENCE [LARGE SCALE GENOMIC DNA]</scope>
    <source>
        <strain evidence="1 2">DSM 23318</strain>
    </source>
</reference>
<gene>
    <name evidence="1" type="ORF">CLCHR_42690</name>
</gene>
<dbReference type="Gene3D" id="3.10.530.10">
    <property type="entry name" value="CPE0013-like"/>
    <property type="match status" value="1"/>
</dbReference>
<comment type="caution">
    <text evidence="1">The sequence shown here is derived from an EMBL/GenBank/DDBJ whole genome shotgun (WGS) entry which is preliminary data.</text>
</comment>